<dbReference type="STRING" id="33978.A6M13_09285"/>
<dbReference type="GO" id="GO:0008745">
    <property type="term" value="F:N-acetylmuramoyl-L-alanine amidase activity"/>
    <property type="evidence" value="ECO:0007669"/>
    <property type="project" value="UniProtKB-EC"/>
</dbReference>
<keyword evidence="4" id="KW-0961">Cell wall biogenesis/degradation</keyword>
<evidence type="ECO:0000256" key="2">
    <source>
        <dbReference type="ARBA" id="ARBA00011901"/>
    </source>
</evidence>
<dbReference type="GO" id="GO:0009253">
    <property type="term" value="P:peptidoglycan catabolic process"/>
    <property type="evidence" value="ECO:0007669"/>
    <property type="project" value="InterPro"/>
</dbReference>
<evidence type="ECO:0000256" key="4">
    <source>
        <dbReference type="ARBA" id="ARBA00023316"/>
    </source>
</evidence>
<keyword evidence="3 6" id="KW-0378">Hydrolase</keyword>
<dbReference type="CDD" id="cd06583">
    <property type="entry name" value="PGRP"/>
    <property type="match status" value="1"/>
</dbReference>
<dbReference type="SMART" id="SM00644">
    <property type="entry name" value="Ami_2"/>
    <property type="match status" value="1"/>
</dbReference>
<evidence type="ECO:0000256" key="3">
    <source>
        <dbReference type="ARBA" id="ARBA00022801"/>
    </source>
</evidence>
<dbReference type="GO" id="GO:0071555">
    <property type="term" value="P:cell wall organization"/>
    <property type="evidence" value="ECO:0007669"/>
    <property type="project" value="UniProtKB-KW"/>
</dbReference>
<sequence>MPFRIRKRWLFGILLVLLCIVLSFNKAIITTIFPGQQVASLKKVDAPSWIDEQYITSPSLARSGQSLTAIRDVVIHYVGNPGTTAQQNRDYFNTPTTTVSSHFIIGLDGEIIQTMPLHEMSYATNWRNNDTISIEVTHPDASGKFTDASYDALVRLTAWLLHSANLSSDNVIRHYDVTGKLCPLYYVENEDAWLQLKADIHTAYEAI</sequence>
<name>A0A1C0YK21_9BACL</name>
<proteinExistence type="predicted"/>
<dbReference type="InterPro" id="IPR036505">
    <property type="entry name" value="Amidase/PGRP_sf"/>
</dbReference>
<accession>A0A1C0YK21</accession>
<dbReference type="Gene3D" id="3.40.80.10">
    <property type="entry name" value="Peptidoglycan recognition protein-like"/>
    <property type="match status" value="1"/>
</dbReference>
<feature type="domain" description="N-acetylmuramoyl-L-alanine amidase" evidence="5">
    <location>
        <begin position="59"/>
        <end position="192"/>
    </location>
</feature>
<organism evidence="6 7">
    <name type="scientific">Caryophanon tenue</name>
    <dbReference type="NCBI Taxonomy" id="33978"/>
    <lineage>
        <taxon>Bacteria</taxon>
        <taxon>Bacillati</taxon>
        <taxon>Bacillota</taxon>
        <taxon>Bacilli</taxon>
        <taxon>Bacillales</taxon>
        <taxon>Caryophanaceae</taxon>
        <taxon>Caryophanon</taxon>
    </lineage>
</organism>
<comment type="caution">
    <text evidence="6">The sequence shown here is derived from an EMBL/GenBank/DDBJ whole genome shotgun (WGS) entry which is preliminary data.</text>
</comment>
<dbReference type="RefSeq" id="WP_066543038.1">
    <property type="nucleotide sequence ID" value="NZ_MASJ01000003.1"/>
</dbReference>
<evidence type="ECO:0000256" key="1">
    <source>
        <dbReference type="ARBA" id="ARBA00001561"/>
    </source>
</evidence>
<dbReference type="AlphaFoldDB" id="A0A1C0YK21"/>
<dbReference type="PANTHER" id="PTHR30417">
    <property type="entry name" value="N-ACETYLMURAMOYL-L-ALANINE AMIDASE AMID"/>
    <property type="match status" value="1"/>
</dbReference>
<dbReference type="SUPFAM" id="SSF55846">
    <property type="entry name" value="N-acetylmuramoyl-L-alanine amidase-like"/>
    <property type="match status" value="1"/>
</dbReference>
<dbReference type="Pfam" id="PF01510">
    <property type="entry name" value="Amidase_2"/>
    <property type="match status" value="1"/>
</dbReference>
<dbReference type="InterPro" id="IPR002502">
    <property type="entry name" value="Amidase_domain"/>
</dbReference>
<reference evidence="6 7" key="1">
    <citation type="submission" date="2016-07" db="EMBL/GenBank/DDBJ databases">
        <title>Caryophanon tenue genome sequencing.</title>
        <authorList>
            <person name="Verma A."/>
            <person name="Pal Y."/>
            <person name="Krishnamurthi S."/>
        </authorList>
    </citation>
    <scope>NUCLEOTIDE SEQUENCE [LARGE SCALE GENOMIC DNA]</scope>
    <source>
        <strain evidence="6 7">DSM 14152</strain>
    </source>
</reference>
<dbReference type="PANTHER" id="PTHR30417:SF1">
    <property type="entry name" value="N-ACETYLMURAMOYL-L-ALANINE AMIDASE AMID"/>
    <property type="match status" value="1"/>
</dbReference>
<evidence type="ECO:0000313" key="6">
    <source>
        <dbReference type="EMBL" id="OCS87491.1"/>
    </source>
</evidence>
<dbReference type="EC" id="3.5.1.28" evidence="2"/>
<gene>
    <name evidence="6" type="ORF">A6M13_09285</name>
</gene>
<dbReference type="Proteomes" id="UP000093199">
    <property type="component" value="Unassembled WGS sequence"/>
</dbReference>
<keyword evidence="7" id="KW-1185">Reference proteome</keyword>
<evidence type="ECO:0000313" key="7">
    <source>
        <dbReference type="Proteomes" id="UP000093199"/>
    </source>
</evidence>
<evidence type="ECO:0000259" key="5">
    <source>
        <dbReference type="SMART" id="SM00644"/>
    </source>
</evidence>
<dbReference type="EMBL" id="MASJ01000003">
    <property type="protein sequence ID" value="OCS87491.1"/>
    <property type="molecule type" value="Genomic_DNA"/>
</dbReference>
<dbReference type="InterPro" id="IPR051206">
    <property type="entry name" value="NAMLAA_amidase_2"/>
</dbReference>
<comment type="catalytic activity">
    <reaction evidence="1">
        <text>Hydrolyzes the link between N-acetylmuramoyl residues and L-amino acid residues in certain cell-wall glycopeptides.</text>
        <dbReference type="EC" id="3.5.1.28"/>
    </reaction>
</comment>
<dbReference type="GO" id="GO:0009254">
    <property type="term" value="P:peptidoglycan turnover"/>
    <property type="evidence" value="ECO:0007669"/>
    <property type="project" value="TreeGrafter"/>
</dbReference>
<protein>
    <recommendedName>
        <fullName evidence="2">N-acetylmuramoyl-L-alanine amidase</fullName>
        <ecNumber evidence="2">3.5.1.28</ecNumber>
    </recommendedName>
</protein>